<dbReference type="FunFam" id="2.10.25.10:FF:000009">
    <property type="entry name" value="Low-density lipoprotein receptor isoform 1"/>
    <property type="match status" value="1"/>
</dbReference>
<dbReference type="InterPro" id="IPR000742">
    <property type="entry name" value="EGF"/>
</dbReference>
<dbReference type="GO" id="GO:0006897">
    <property type="term" value="P:endocytosis"/>
    <property type="evidence" value="ECO:0007669"/>
    <property type="project" value="UniProtKB-KW"/>
</dbReference>
<dbReference type="InterPro" id="IPR051505">
    <property type="entry name" value="C-type_lectin_domain"/>
</dbReference>
<dbReference type="Pfam" id="PF07645">
    <property type="entry name" value="EGF_CA"/>
    <property type="match status" value="2"/>
</dbReference>
<dbReference type="GO" id="GO:0005509">
    <property type="term" value="F:calcium ion binding"/>
    <property type="evidence" value="ECO:0007669"/>
    <property type="project" value="InterPro"/>
</dbReference>
<dbReference type="InterPro" id="IPR026823">
    <property type="entry name" value="cEGF"/>
</dbReference>
<dbReference type="InterPro" id="IPR018097">
    <property type="entry name" value="EGF_Ca-bd_CS"/>
</dbReference>
<dbReference type="Proteomes" id="UP000694680">
    <property type="component" value="Chromosome 18"/>
</dbReference>
<dbReference type="InterPro" id="IPR009030">
    <property type="entry name" value="Growth_fac_rcpt_cys_sf"/>
</dbReference>
<dbReference type="SUPFAM" id="SSF57184">
    <property type="entry name" value="Growth factor receptor domain"/>
    <property type="match status" value="1"/>
</dbReference>
<dbReference type="GO" id="GO:0016477">
    <property type="term" value="P:cell migration"/>
    <property type="evidence" value="ECO:0007669"/>
    <property type="project" value="TreeGrafter"/>
</dbReference>
<feature type="domain" description="EGF-like" evidence="16">
    <location>
        <begin position="225"/>
        <end position="264"/>
    </location>
</feature>
<evidence type="ECO:0000313" key="18">
    <source>
        <dbReference type="Proteomes" id="UP000694680"/>
    </source>
</evidence>
<keyword evidence="10" id="KW-1015">Disulfide bond</keyword>
<evidence type="ECO:0000256" key="12">
    <source>
        <dbReference type="ARBA" id="ARBA00023180"/>
    </source>
</evidence>
<evidence type="ECO:0000256" key="4">
    <source>
        <dbReference type="ARBA" id="ARBA00022692"/>
    </source>
</evidence>
<keyword evidence="8 15" id="KW-1133">Transmembrane helix</keyword>
<keyword evidence="18" id="KW-1185">Reference proteome</keyword>
<dbReference type="CDD" id="cd00054">
    <property type="entry name" value="EGF_CA"/>
    <property type="match status" value="2"/>
</dbReference>
<sequence>MSYSTQEQTDNFKWLDSSCSTPVDGYLCYYTYQGMCPALWNEGAGDALYTTPFNLLSTMLTHVPLGSMASVPCVSSAQEESVLCMLRKDNSVGWSQEPPLCSALAVVQNWCDHDNGGCEHFCRPSGSHFYCECDDGYQLGEDAQSCELFNVCQGAPCEFECLPLSDSFRCACPDGYMLAPDERGCLDVDECLQSPCEQLCENAVGSFQCQCHKGYYPDDMGGCEDIDECMSEPCEHACENTQGSHVCHCHLGYSLVPEDPSRCQDTDECQIAGTCDQMCVNYEGGFDCYCEEGFELMPDHYSCQKRSEVDHGAAVTPLFPWASHPPGLAWDLFPIDPEIIPLTQEKENGNTDNVLEWATRSQLLQDVFPTLFHPAPFTSSPNSPPTNSFTPPWYEKEEEEEATTPLPLPSTSTVSGGAWNWWVEFSASSGSPSNLPVDPEGSLTEDNMSTKSSKEGNATVPTVPPTTRHTLHDSRGTVVDVLDTAEEDRGQKKSHSWLLVGLLVPICILVVVMVALGAIYCMRCSVQPQDKRATDCYHWMSGAHDPQGAQGPSAGVKAHV</sequence>
<keyword evidence="9 15" id="KW-0472">Membrane</keyword>
<dbReference type="SUPFAM" id="SSF57196">
    <property type="entry name" value="EGF/Laminin"/>
    <property type="match status" value="2"/>
</dbReference>
<dbReference type="Ensembl" id="ENSGWIT00000053564.1">
    <property type="protein sequence ID" value="ENSGWIP00000049559.1"/>
    <property type="gene ID" value="ENSGWIG00000024174.1"/>
</dbReference>
<comment type="subcellular location">
    <subcellularLocation>
        <location evidence="1">Membrane</location>
        <topology evidence="1">Single-pass type I membrane protein</topology>
    </subcellularLocation>
</comment>
<feature type="transmembrane region" description="Helical" evidence="15">
    <location>
        <begin position="497"/>
        <end position="522"/>
    </location>
</feature>
<dbReference type="Gene3D" id="2.10.25.10">
    <property type="entry name" value="Laminin"/>
    <property type="match status" value="5"/>
</dbReference>
<dbReference type="PANTHER" id="PTHR14789:SF4">
    <property type="entry name" value="ENDOSIALIN"/>
    <property type="match status" value="1"/>
</dbReference>
<dbReference type="Pfam" id="PF14670">
    <property type="entry name" value="FXa_inhibition"/>
    <property type="match status" value="1"/>
</dbReference>
<keyword evidence="6" id="KW-0430">Lectin</keyword>
<evidence type="ECO:0000256" key="8">
    <source>
        <dbReference type="ARBA" id="ARBA00022989"/>
    </source>
</evidence>
<dbReference type="Pfam" id="PF12662">
    <property type="entry name" value="cEGF"/>
    <property type="match status" value="1"/>
</dbReference>
<evidence type="ECO:0000256" key="10">
    <source>
        <dbReference type="ARBA" id="ARBA00023157"/>
    </source>
</evidence>
<keyword evidence="7" id="KW-0677">Repeat</keyword>
<evidence type="ECO:0000256" key="15">
    <source>
        <dbReference type="SAM" id="Phobius"/>
    </source>
</evidence>
<dbReference type="FunFam" id="2.10.25.10:FF:000406">
    <property type="entry name" value="CD248 molecule"/>
    <property type="match status" value="1"/>
</dbReference>
<reference evidence="17" key="1">
    <citation type="submission" date="2020-06" db="EMBL/GenBank/DDBJ databases">
        <authorList>
            <consortium name="Wellcome Sanger Institute Data Sharing"/>
        </authorList>
    </citation>
    <scope>NUCLEOTIDE SEQUENCE [LARGE SCALE GENOMIC DNA]</scope>
</reference>
<accession>A0A8C5HW19</accession>
<dbReference type="AlphaFoldDB" id="A0A8C5HW19"/>
<evidence type="ECO:0000256" key="2">
    <source>
        <dbReference type="ARBA" id="ARBA00022536"/>
    </source>
</evidence>
<keyword evidence="12" id="KW-0325">Glycoprotein</keyword>
<protein>
    <submittedName>
        <fullName evidence="17">Complement component C1q receptor-like</fullName>
    </submittedName>
</protein>
<dbReference type="InterPro" id="IPR001881">
    <property type="entry name" value="EGF-like_Ca-bd_dom"/>
</dbReference>
<evidence type="ECO:0000256" key="11">
    <source>
        <dbReference type="ARBA" id="ARBA00023170"/>
    </source>
</evidence>
<feature type="domain" description="EGF-like" evidence="16">
    <location>
        <begin position="187"/>
        <end position="224"/>
    </location>
</feature>
<keyword evidence="3" id="KW-0254">Endocytosis</keyword>
<evidence type="ECO:0000256" key="13">
    <source>
        <dbReference type="PROSITE-ProRule" id="PRU00076"/>
    </source>
</evidence>
<evidence type="ECO:0000313" key="17">
    <source>
        <dbReference type="Ensembl" id="ENSGWIP00000049559.1"/>
    </source>
</evidence>
<reference evidence="17" key="2">
    <citation type="submission" date="2025-08" db="UniProtKB">
        <authorList>
            <consortium name="Ensembl"/>
        </authorList>
    </citation>
    <scope>IDENTIFICATION</scope>
</reference>
<evidence type="ECO:0000259" key="16">
    <source>
        <dbReference type="PROSITE" id="PS50026"/>
    </source>
</evidence>
<evidence type="ECO:0000256" key="7">
    <source>
        <dbReference type="ARBA" id="ARBA00022737"/>
    </source>
</evidence>
<reference evidence="17" key="3">
    <citation type="submission" date="2025-09" db="UniProtKB">
        <authorList>
            <consortium name="Ensembl"/>
        </authorList>
    </citation>
    <scope>IDENTIFICATION</scope>
</reference>
<dbReference type="InterPro" id="IPR000152">
    <property type="entry name" value="EGF-type_Asp/Asn_hydroxyl_site"/>
</dbReference>
<gene>
    <name evidence="17" type="primary">cd248a</name>
</gene>
<evidence type="ECO:0000256" key="6">
    <source>
        <dbReference type="ARBA" id="ARBA00022734"/>
    </source>
</evidence>
<dbReference type="GO" id="GO:0030246">
    <property type="term" value="F:carbohydrate binding"/>
    <property type="evidence" value="ECO:0007669"/>
    <property type="project" value="UniProtKB-KW"/>
</dbReference>
<dbReference type="PROSITE" id="PS01187">
    <property type="entry name" value="EGF_CA"/>
    <property type="match status" value="2"/>
</dbReference>
<keyword evidence="11" id="KW-0675">Receptor</keyword>
<keyword evidence="5" id="KW-0732">Signal</keyword>
<keyword evidence="2 13" id="KW-0245">EGF-like domain</keyword>
<proteinExistence type="predicted"/>
<name>A0A8C5HW19_GOUWI</name>
<dbReference type="InterPro" id="IPR049883">
    <property type="entry name" value="NOTCH1_EGF-like"/>
</dbReference>
<keyword evidence="4 15" id="KW-0812">Transmembrane</keyword>
<dbReference type="PROSITE" id="PS00010">
    <property type="entry name" value="ASX_HYDROXYL"/>
    <property type="match status" value="1"/>
</dbReference>
<evidence type="ECO:0000256" key="9">
    <source>
        <dbReference type="ARBA" id="ARBA00023136"/>
    </source>
</evidence>
<evidence type="ECO:0000256" key="5">
    <source>
        <dbReference type="ARBA" id="ARBA00022729"/>
    </source>
</evidence>
<dbReference type="PROSITE" id="PS01186">
    <property type="entry name" value="EGF_2"/>
    <property type="match status" value="3"/>
</dbReference>
<organism evidence="17 18">
    <name type="scientific">Gouania willdenowi</name>
    <name type="common">Blunt-snouted clingfish</name>
    <name type="synonym">Lepadogaster willdenowi</name>
    <dbReference type="NCBI Taxonomy" id="441366"/>
    <lineage>
        <taxon>Eukaryota</taxon>
        <taxon>Metazoa</taxon>
        <taxon>Chordata</taxon>
        <taxon>Craniata</taxon>
        <taxon>Vertebrata</taxon>
        <taxon>Euteleostomi</taxon>
        <taxon>Actinopterygii</taxon>
        <taxon>Neopterygii</taxon>
        <taxon>Teleostei</taxon>
        <taxon>Neoteleostei</taxon>
        <taxon>Acanthomorphata</taxon>
        <taxon>Ovalentaria</taxon>
        <taxon>Blenniimorphae</taxon>
        <taxon>Blenniiformes</taxon>
        <taxon>Gobiesocoidei</taxon>
        <taxon>Gobiesocidae</taxon>
        <taxon>Gobiesocinae</taxon>
        <taxon>Gouania</taxon>
    </lineage>
</organism>
<evidence type="ECO:0000256" key="3">
    <source>
        <dbReference type="ARBA" id="ARBA00022583"/>
    </source>
</evidence>
<dbReference type="PROSITE" id="PS50026">
    <property type="entry name" value="EGF_3"/>
    <property type="match status" value="2"/>
</dbReference>
<dbReference type="GO" id="GO:0009897">
    <property type="term" value="C:external side of plasma membrane"/>
    <property type="evidence" value="ECO:0007669"/>
    <property type="project" value="TreeGrafter"/>
</dbReference>
<evidence type="ECO:0000256" key="1">
    <source>
        <dbReference type="ARBA" id="ARBA00004479"/>
    </source>
</evidence>
<dbReference type="SMART" id="SM00179">
    <property type="entry name" value="EGF_CA"/>
    <property type="match status" value="5"/>
</dbReference>
<dbReference type="SMART" id="SM00181">
    <property type="entry name" value="EGF"/>
    <property type="match status" value="5"/>
</dbReference>
<dbReference type="GO" id="GO:1990430">
    <property type="term" value="F:extracellular matrix protein binding"/>
    <property type="evidence" value="ECO:0007669"/>
    <property type="project" value="TreeGrafter"/>
</dbReference>
<comment type="caution">
    <text evidence="13">Lacks conserved residue(s) required for the propagation of feature annotation.</text>
</comment>
<feature type="region of interest" description="Disordered" evidence="14">
    <location>
        <begin position="375"/>
        <end position="411"/>
    </location>
</feature>
<dbReference type="GO" id="GO:0031012">
    <property type="term" value="C:extracellular matrix"/>
    <property type="evidence" value="ECO:0007669"/>
    <property type="project" value="TreeGrafter"/>
</dbReference>
<feature type="compositionally biased region" description="Low complexity" evidence="14">
    <location>
        <begin position="376"/>
        <end position="393"/>
    </location>
</feature>
<feature type="region of interest" description="Disordered" evidence="14">
    <location>
        <begin position="429"/>
        <end position="471"/>
    </location>
</feature>
<evidence type="ECO:0000256" key="14">
    <source>
        <dbReference type="SAM" id="MobiDB-lite"/>
    </source>
</evidence>
<dbReference type="PANTHER" id="PTHR14789">
    <property type="entry name" value="CHONDROLECTIN VARIANT CHODLFDELTAE"/>
    <property type="match status" value="1"/>
</dbReference>
<dbReference type="GO" id="GO:0050840">
    <property type="term" value="F:extracellular matrix binding"/>
    <property type="evidence" value="ECO:0007669"/>
    <property type="project" value="TreeGrafter"/>
</dbReference>